<dbReference type="EMBL" id="CM056743">
    <property type="protein sequence ID" value="KAJ8672881.1"/>
    <property type="molecule type" value="Genomic_DNA"/>
</dbReference>
<evidence type="ECO:0000313" key="2">
    <source>
        <dbReference type="Proteomes" id="UP001239111"/>
    </source>
</evidence>
<evidence type="ECO:0000313" key="1">
    <source>
        <dbReference type="EMBL" id="KAJ8672881.1"/>
    </source>
</evidence>
<comment type="caution">
    <text evidence="1">The sequence shown here is derived from an EMBL/GenBank/DDBJ whole genome shotgun (WGS) entry which is preliminary data.</text>
</comment>
<reference evidence="1" key="1">
    <citation type="submission" date="2023-04" db="EMBL/GenBank/DDBJ databases">
        <title>A chromosome-level genome assembly of the parasitoid wasp Eretmocerus hayati.</title>
        <authorList>
            <person name="Zhong Y."/>
            <person name="Liu S."/>
            <person name="Liu Y."/>
        </authorList>
    </citation>
    <scope>NUCLEOTIDE SEQUENCE</scope>
    <source>
        <strain evidence="1">ZJU_SS_LIU_2023</strain>
    </source>
</reference>
<protein>
    <submittedName>
        <fullName evidence="1">Uncharacterized protein</fullName>
    </submittedName>
</protein>
<organism evidence="1 2">
    <name type="scientific">Eretmocerus hayati</name>
    <dbReference type="NCBI Taxonomy" id="131215"/>
    <lineage>
        <taxon>Eukaryota</taxon>
        <taxon>Metazoa</taxon>
        <taxon>Ecdysozoa</taxon>
        <taxon>Arthropoda</taxon>
        <taxon>Hexapoda</taxon>
        <taxon>Insecta</taxon>
        <taxon>Pterygota</taxon>
        <taxon>Neoptera</taxon>
        <taxon>Endopterygota</taxon>
        <taxon>Hymenoptera</taxon>
        <taxon>Apocrita</taxon>
        <taxon>Proctotrupomorpha</taxon>
        <taxon>Chalcidoidea</taxon>
        <taxon>Aphelinidae</taxon>
        <taxon>Aphelininae</taxon>
        <taxon>Eretmocerus</taxon>
    </lineage>
</organism>
<keyword evidence="2" id="KW-1185">Reference proteome</keyword>
<proteinExistence type="predicted"/>
<sequence length="149" mass="17444">MLFLWSRESSVIPPSPRAGPWFAWFATAVLVWRCRRRIASAIFGDSSSSRRKRAHLIRPFRPQKFQKHAENTLSRRQQQHQEMRHEMSVVKSRLKRLNAGDGPHMIKTTRKLARGANYVRISQQVYYRMTRSGRVYGKYPTKSTTAAIK</sequence>
<gene>
    <name evidence="1" type="ORF">QAD02_004142</name>
</gene>
<dbReference type="Proteomes" id="UP001239111">
    <property type="component" value="Chromosome 3"/>
</dbReference>
<name>A0ACC2NQJ2_9HYME</name>
<accession>A0ACC2NQJ2</accession>